<gene>
    <name evidence="1" type="ORF">PGT21_000189</name>
</gene>
<evidence type="ECO:0000313" key="1">
    <source>
        <dbReference type="EMBL" id="KAA1111459.1"/>
    </source>
</evidence>
<keyword evidence="2" id="KW-1185">Reference proteome</keyword>
<evidence type="ECO:0000313" key="2">
    <source>
        <dbReference type="Proteomes" id="UP000324748"/>
    </source>
</evidence>
<name>A0A5B0QEA8_PUCGR</name>
<accession>A0A5B0QEA8</accession>
<sequence length="153" mass="17232">MLRNPLSINPEMTKIIAENTAKSEQACSKLTTSVDKLNADLTSTADYIVTNLRQDAILDNSANKSELDTIKDLLIQQNIRTEGLKTDFAEQIKLMQSKLSQEIKNSIHSLTSSAAFQLNHPHHIETTAQTYLSPRFNNPYMEETPVQNIRDES</sequence>
<protein>
    <submittedName>
        <fullName evidence="1">Uncharacterized protein</fullName>
    </submittedName>
</protein>
<dbReference type="AlphaFoldDB" id="A0A5B0QEA8"/>
<organism evidence="1 2">
    <name type="scientific">Puccinia graminis f. sp. tritici</name>
    <dbReference type="NCBI Taxonomy" id="56615"/>
    <lineage>
        <taxon>Eukaryota</taxon>
        <taxon>Fungi</taxon>
        <taxon>Dikarya</taxon>
        <taxon>Basidiomycota</taxon>
        <taxon>Pucciniomycotina</taxon>
        <taxon>Pucciniomycetes</taxon>
        <taxon>Pucciniales</taxon>
        <taxon>Pucciniaceae</taxon>
        <taxon>Puccinia</taxon>
    </lineage>
</organism>
<reference evidence="1 2" key="1">
    <citation type="submission" date="2019-05" db="EMBL/GenBank/DDBJ databases">
        <title>Emergence of the Ug99 lineage of the wheat stem rust pathogen through somatic hybridization.</title>
        <authorList>
            <person name="Li F."/>
            <person name="Upadhyaya N.M."/>
            <person name="Sperschneider J."/>
            <person name="Matny O."/>
            <person name="Nguyen-Phuc H."/>
            <person name="Mago R."/>
            <person name="Raley C."/>
            <person name="Miller M.E."/>
            <person name="Silverstein K.A.T."/>
            <person name="Henningsen E."/>
            <person name="Hirsch C.D."/>
            <person name="Visser B."/>
            <person name="Pretorius Z.A."/>
            <person name="Steffenson B.J."/>
            <person name="Schwessinger B."/>
            <person name="Dodds P.N."/>
            <person name="Figueroa M."/>
        </authorList>
    </citation>
    <scope>NUCLEOTIDE SEQUENCE [LARGE SCALE GENOMIC DNA]</scope>
    <source>
        <strain evidence="1">21-0</strain>
    </source>
</reference>
<comment type="caution">
    <text evidence="1">The sequence shown here is derived from an EMBL/GenBank/DDBJ whole genome shotgun (WGS) entry which is preliminary data.</text>
</comment>
<dbReference type="EMBL" id="VSWC01000016">
    <property type="protein sequence ID" value="KAA1111459.1"/>
    <property type="molecule type" value="Genomic_DNA"/>
</dbReference>
<proteinExistence type="predicted"/>
<dbReference type="Proteomes" id="UP000324748">
    <property type="component" value="Unassembled WGS sequence"/>
</dbReference>